<reference evidence="1" key="2">
    <citation type="submission" date="2020-09" db="EMBL/GenBank/DDBJ databases">
        <authorList>
            <person name="Sun Q."/>
            <person name="Zhou Y."/>
        </authorList>
    </citation>
    <scope>NUCLEOTIDE SEQUENCE</scope>
    <source>
        <strain evidence="1">CGMCC 1.10749</strain>
    </source>
</reference>
<protein>
    <submittedName>
        <fullName evidence="1">Uncharacterized protein</fullName>
    </submittedName>
</protein>
<organism evidence="1 2">
    <name type="scientific">Knoellia flava</name>
    <dbReference type="NCBI Taxonomy" id="913969"/>
    <lineage>
        <taxon>Bacteria</taxon>
        <taxon>Bacillati</taxon>
        <taxon>Actinomycetota</taxon>
        <taxon>Actinomycetes</taxon>
        <taxon>Micrococcales</taxon>
        <taxon>Intrasporangiaceae</taxon>
        <taxon>Knoellia</taxon>
    </lineage>
</organism>
<comment type="caution">
    <text evidence="1">The sequence shown here is derived from an EMBL/GenBank/DDBJ whole genome shotgun (WGS) entry which is preliminary data.</text>
</comment>
<proteinExistence type="predicted"/>
<reference evidence="1" key="1">
    <citation type="journal article" date="2014" name="Int. J. Syst. Evol. Microbiol.">
        <title>Complete genome sequence of Corynebacterium casei LMG S-19264T (=DSM 44701T), isolated from a smear-ripened cheese.</title>
        <authorList>
            <consortium name="US DOE Joint Genome Institute (JGI-PGF)"/>
            <person name="Walter F."/>
            <person name="Albersmeier A."/>
            <person name="Kalinowski J."/>
            <person name="Ruckert C."/>
        </authorList>
    </citation>
    <scope>NUCLEOTIDE SEQUENCE</scope>
    <source>
        <strain evidence="1">CGMCC 1.10749</strain>
    </source>
</reference>
<name>A0A8H9KTR6_9MICO</name>
<evidence type="ECO:0000313" key="2">
    <source>
        <dbReference type="Proteomes" id="UP000628079"/>
    </source>
</evidence>
<accession>A0A8H9KTR6</accession>
<dbReference type="Proteomes" id="UP000628079">
    <property type="component" value="Unassembled WGS sequence"/>
</dbReference>
<gene>
    <name evidence="1" type="ORF">GCM10011314_32750</name>
</gene>
<dbReference type="EMBL" id="BMEA01000005">
    <property type="protein sequence ID" value="GGB90339.1"/>
    <property type="molecule type" value="Genomic_DNA"/>
</dbReference>
<dbReference type="AlphaFoldDB" id="A0A8H9KTR6"/>
<evidence type="ECO:0000313" key="1">
    <source>
        <dbReference type="EMBL" id="GGB90339.1"/>
    </source>
</evidence>
<sequence length="130" mass="13537">MTAKVGTSADVTTGALMQPELKGRALRITQSGANSAATPALDTVAYWAADLSMGRGSHTTQAPHFLSVSRCAKGVTELCPLPTSHAGTLSTSAMFHVKHCAFSAISRRRAGRFGVSRDDGVGLAVPDQRP</sequence>